<name>A0A663F7P1_AQUCH</name>
<dbReference type="Ensembl" id="ENSACCT00020021801.1">
    <property type="protein sequence ID" value="ENSACCP00020020885.1"/>
    <property type="gene ID" value="ENSACCG00020014387.1"/>
</dbReference>
<feature type="domain" description="Cullin family profile" evidence="6">
    <location>
        <begin position="279"/>
        <end position="540"/>
    </location>
</feature>
<evidence type="ECO:0000259" key="7">
    <source>
        <dbReference type="PROSITE" id="PS51284"/>
    </source>
</evidence>
<dbReference type="InterPro" id="IPR019559">
    <property type="entry name" value="Cullin_neddylation_domain"/>
</dbReference>
<dbReference type="SUPFAM" id="SSF46785">
    <property type="entry name" value="Winged helix' DNA-binding domain"/>
    <property type="match status" value="1"/>
</dbReference>
<evidence type="ECO:0000313" key="9">
    <source>
        <dbReference type="Proteomes" id="UP000472275"/>
    </source>
</evidence>
<comment type="pathway">
    <text evidence="1">Protein modification; protein ubiquitination.</text>
</comment>
<organism evidence="8 9">
    <name type="scientific">Aquila chrysaetos chrysaetos</name>
    <dbReference type="NCBI Taxonomy" id="223781"/>
    <lineage>
        <taxon>Eukaryota</taxon>
        <taxon>Metazoa</taxon>
        <taxon>Chordata</taxon>
        <taxon>Craniata</taxon>
        <taxon>Vertebrata</taxon>
        <taxon>Euteleostomi</taxon>
        <taxon>Archelosauria</taxon>
        <taxon>Archosauria</taxon>
        <taxon>Dinosauria</taxon>
        <taxon>Saurischia</taxon>
        <taxon>Theropoda</taxon>
        <taxon>Coelurosauria</taxon>
        <taxon>Aves</taxon>
        <taxon>Neognathae</taxon>
        <taxon>Neoaves</taxon>
        <taxon>Telluraves</taxon>
        <taxon>Accipitrimorphae</taxon>
        <taxon>Accipitriformes</taxon>
        <taxon>Accipitridae</taxon>
        <taxon>Accipitrinae</taxon>
        <taxon>Aquila</taxon>
    </lineage>
</organism>
<evidence type="ECO:0000256" key="1">
    <source>
        <dbReference type="ARBA" id="ARBA00004906"/>
    </source>
</evidence>
<feature type="domain" description="DOC" evidence="7">
    <location>
        <begin position="1"/>
        <end position="56"/>
    </location>
</feature>
<dbReference type="PANTHER" id="PTHR22771:SF4">
    <property type="entry name" value="CULLIN 7-RELATED"/>
    <property type="match status" value="1"/>
</dbReference>
<dbReference type="InterPro" id="IPR036388">
    <property type="entry name" value="WH-like_DNA-bd_sf"/>
</dbReference>
<proteinExistence type="inferred from homology"/>
<dbReference type="InterPro" id="IPR036317">
    <property type="entry name" value="Cullin_homology_sf"/>
</dbReference>
<sequence>MTRFWPVIQIRVKRCQQGGIDTRVRGIEVLGPKPTFWPIFKEQLCRRTFLSCTARAHAWCQEICRDRGRLLQLFGRLNRALRHEQGFADRFLPDDEAARALGRTCWEALVNPLVQSITSPDPRGVSPLAWLLSEYLESVEPPGCAASRGAVFGSRVRRLTQLLVHVDPGGPEPEEARAAGGKEGKNKEVPARAAKAAVEKASGLRGISQCWRGVVQRQVQRFLEAAGQAPDLVERYCGLYQRLRGATEELFGQRAAFVLALGQGFAGALLQLSFLTALHVSEQFARYLDAQIQELHGAAGGTGPLQRLQRILEPFVVFSGLELAHTFEHFYRHYLGDRLLAQGPSWLEGAIVEQIGLCFPSRFPQEMLSNLAESEELQQQFYLFQLQERDKRLLELDTGLDEVSACRWGGEAPGMASVADGPEVKVLALSPRCWPVSPFCYMDEPRRFFSAALSSPLDEFADFCRRSQSQLGWECTKPRRLQWTWLGHAELRFGDCVLHVSTLQMYILLCFNSAEVAVEALLQATGLPADLVHHALTPLTHGEGVLVRSCTPGAPGALRLNQAALARASGRHLRLLPRQRYLRAERADVSALERKRNVLCCLITRILKVEKQLHIDNLVFRVIDACQKGELGPGLRFLSFCCHSVDVLSCVLHLLNQGYLRRQEERPHVLEYISAEPTTPPTSQVQPQVAFQTVEIKTAASPASAERRQTFSTFR</sequence>
<dbReference type="GO" id="GO:0006511">
    <property type="term" value="P:ubiquitin-dependent protein catabolic process"/>
    <property type="evidence" value="ECO:0007669"/>
    <property type="project" value="InterPro"/>
</dbReference>
<reference evidence="8" key="2">
    <citation type="submission" date="2025-09" db="UniProtKB">
        <authorList>
            <consortium name="Ensembl"/>
        </authorList>
    </citation>
    <scope>IDENTIFICATION</scope>
</reference>
<keyword evidence="3" id="KW-0832">Ubl conjugation</keyword>
<keyword evidence="9" id="KW-1185">Reference proteome</keyword>
<feature type="region of interest" description="Disordered" evidence="5">
    <location>
        <begin position="167"/>
        <end position="189"/>
    </location>
</feature>
<dbReference type="PROSITE" id="PS50069">
    <property type="entry name" value="CULLIN_2"/>
    <property type="match status" value="1"/>
</dbReference>
<dbReference type="GeneTree" id="ENSGT00940000153954"/>
<dbReference type="InterPro" id="IPR045093">
    <property type="entry name" value="Cullin"/>
</dbReference>
<dbReference type="InParanoid" id="A0A663F7P1"/>
<reference evidence="8" key="1">
    <citation type="submission" date="2025-08" db="UniProtKB">
        <authorList>
            <consortium name="Ensembl"/>
        </authorList>
    </citation>
    <scope>IDENTIFICATION</scope>
</reference>
<evidence type="ECO:0000256" key="5">
    <source>
        <dbReference type="SAM" id="MobiDB-lite"/>
    </source>
</evidence>
<protein>
    <recommendedName>
        <fullName evidence="10">Cullin family profile domain-containing protein</fullName>
    </recommendedName>
</protein>
<evidence type="ECO:0008006" key="10">
    <source>
        <dbReference type="Google" id="ProtNLM"/>
    </source>
</evidence>
<dbReference type="SMART" id="SM00884">
    <property type="entry name" value="Cullin_Nedd8"/>
    <property type="match status" value="1"/>
</dbReference>
<dbReference type="InterPro" id="IPR036390">
    <property type="entry name" value="WH_DNA-bd_sf"/>
</dbReference>
<accession>A0A663F7P1</accession>
<dbReference type="Gene3D" id="3.30.230.130">
    <property type="entry name" value="Cullin, Chain C, Domain 2"/>
    <property type="match status" value="1"/>
</dbReference>
<keyword evidence="2" id="KW-1017">Isopeptide bond</keyword>
<evidence type="ECO:0000256" key="4">
    <source>
        <dbReference type="PROSITE-ProRule" id="PRU00330"/>
    </source>
</evidence>
<dbReference type="Proteomes" id="UP000472275">
    <property type="component" value="Chromosome 13"/>
</dbReference>
<dbReference type="UniPathway" id="UPA00143"/>
<dbReference type="GO" id="GO:0016567">
    <property type="term" value="P:protein ubiquitination"/>
    <property type="evidence" value="ECO:0007669"/>
    <property type="project" value="UniProtKB-UniPathway"/>
</dbReference>
<evidence type="ECO:0000256" key="3">
    <source>
        <dbReference type="ARBA" id="ARBA00022843"/>
    </source>
</evidence>
<evidence type="ECO:0000259" key="6">
    <source>
        <dbReference type="PROSITE" id="PS50069"/>
    </source>
</evidence>
<dbReference type="Gene3D" id="1.10.10.10">
    <property type="entry name" value="Winged helix-like DNA-binding domain superfamily/Winged helix DNA-binding domain"/>
    <property type="match status" value="1"/>
</dbReference>
<dbReference type="Pfam" id="PF26557">
    <property type="entry name" value="Cullin_AB"/>
    <property type="match status" value="1"/>
</dbReference>
<dbReference type="InterPro" id="IPR059120">
    <property type="entry name" value="Cullin-like_AB"/>
</dbReference>
<evidence type="ECO:0000313" key="8">
    <source>
        <dbReference type="Ensembl" id="ENSACCP00020020885.1"/>
    </source>
</evidence>
<evidence type="ECO:0000256" key="2">
    <source>
        <dbReference type="ARBA" id="ARBA00022499"/>
    </source>
</evidence>
<dbReference type="InterPro" id="IPR016158">
    <property type="entry name" value="Cullin_homology"/>
</dbReference>
<dbReference type="AlphaFoldDB" id="A0A663F7P1"/>
<dbReference type="Gene3D" id="2.60.120.260">
    <property type="entry name" value="Galactose-binding domain-like"/>
    <property type="match status" value="1"/>
</dbReference>
<dbReference type="PANTHER" id="PTHR22771">
    <property type="entry name" value="CULLIN AND GALACTOSE-BINDING DOMAIN-CONTAINING"/>
    <property type="match status" value="1"/>
</dbReference>
<dbReference type="GO" id="GO:0031625">
    <property type="term" value="F:ubiquitin protein ligase binding"/>
    <property type="evidence" value="ECO:0007669"/>
    <property type="project" value="InterPro"/>
</dbReference>
<feature type="compositionally biased region" description="Basic and acidic residues" evidence="5">
    <location>
        <begin position="174"/>
        <end position="189"/>
    </location>
</feature>
<comment type="similarity">
    <text evidence="4">Belongs to the cullin family.</text>
</comment>
<dbReference type="SUPFAM" id="SSF75632">
    <property type="entry name" value="Cullin homology domain"/>
    <property type="match status" value="1"/>
</dbReference>
<dbReference type="InterPro" id="IPR004939">
    <property type="entry name" value="APC_su10/DOC_dom"/>
</dbReference>
<dbReference type="PROSITE" id="PS51284">
    <property type="entry name" value="DOC"/>
    <property type="match status" value="1"/>
</dbReference>